<dbReference type="Proteomes" id="UP000507112">
    <property type="component" value="Unassembled WGS sequence"/>
</dbReference>
<evidence type="ECO:0000313" key="5">
    <source>
        <dbReference type="EMBL" id="CAA6351760.1"/>
    </source>
</evidence>
<dbReference type="EMBL" id="CAIGXB010000004">
    <property type="protein sequence ID" value="CAC5793498.1"/>
    <property type="molecule type" value="Genomic_DNA"/>
</dbReference>
<name>A0A0D6HL83_STAAU</name>
<dbReference type="KEGG" id="saur:SABB_02778"/>
<dbReference type="InterPro" id="IPR014913">
    <property type="entry name" value="YppE-like"/>
</dbReference>
<dbReference type="Proteomes" id="UP000505390">
    <property type="component" value="Unassembled WGS sequence"/>
</dbReference>
<dbReference type="Gene3D" id="1.20.120.440">
    <property type="entry name" value="YppE-like"/>
    <property type="match status" value="1"/>
</dbReference>
<dbReference type="EMBL" id="CACTQT010000006">
    <property type="protein sequence ID" value="CAA4373488.1"/>
    <property type="molecule type" value="Genomic_DNA"/>
</dbReference>
<dbReference type="EMBL" id="CACTPI010000013">
    <property type="protein sequence ID" value="CAA4156161.1"/>
    <property type="molecule type" value="Genomic_DNA"/>
</dbReference>
<dbReference type="Proteomes" id="UP000459702">
    <property type="component" value="Unassembled WGS sequence"/>
</dbReference>
<protein>
    <submittedName>
        <fullName evidence="2">Bacterial domain of uncharacterized function (DUF1798)</fullName>
    </submittedName>
</protein>
<reference evidence="8 9" key="1">
    <citation type="submission" date="2018-06" db="EMBL/GenBank/DDBJ databases">
        <authorList>
            <consortium name="Pathogen Informatics"/>
            <person name="Doyle S."/>
        </authorList>
    </citation>
    <scope>NUCLEOTIDE SEQUENCE [LARGE SCALE GENOMIC DNA]</scope>
    <source>
        <strain evidence="8 9">NCTC10702</strain>
    </source>
</reference>
<evidence type="ECO:0000313" key="15">
    <source>
        <dbReference type="Proteomes" id="UP000505390"/>
    </source>
</evidence>
<evidence type="ECO:0000313" key="13">
    <source>
        <dbReference type="Proteomes" id="UP000459586"/>
    </source>
</evidence>
<evidence type="ECO:0000313" key="3">
    <source>
        <dbReference type="EMBL" id="CAA4680821.1"/>
    </source>
</evidence>
<sequence>MTNTVYCDKLKNVGGVLMNDVVESLIYEVNNMQQNFENVKSQQQDHDFYQTVKPYTEHIDSILNEIKLHREFIIEVPYMNSRKFELLIANIEQLSVECHFKRTSRKLFIEKLKSVQYDLQNILDGVTKEGTDG</sequence>
<dbReference type="AlphaFoldDB" id="A0A0D6HL83"/>
<evidence type="ECO:0000313" key="1">
    <source>
        <dbReference type="EMBL" id="CAA4156161.1"/>
    </source>
</evidence>
<dbReference type="Pfam" id="PF08807">
    <property type="entry name" value="DUF1798"/>
    <property type="match status" value="1"/>
</dbReference>
<evidence type="ECO:0000313" key="4">
    <source>
        <dbReference type="EMBL" id="CAA6085194.1"/>
    </source>
</evidence>
<dbReference type="EMBL" id="CAIIGD010000006">
    <property type="protein sequence ID" value="CAC8223726.1"/>
    <property type="molecule type" value="Genomic_DNA"/>
</dbReference>
<dbReference type="SUPFAM" id="SSF140415">
    <property type="entry name" value="YppE-like"/>
    <property type="match status" value="1"/>
</dbReference>
<reference evidence="10 11" key="2">
    <citation type="submission" date="2019-12" db="EMBL/GenBank/DDBJ databases">
        <authorList>
            <consortium name="Pathogen Informatics"/>
        </authorList>
    </citation>
    <scope>NUCLEOTIDE SEQUENCE [LARGE SCALE GENOMIC DNA]</scope>
    <source>
        <strain evidence="7 16">MOS105</strain>
        <strain evidence="1 12">S040_N01_C01</strain>
        <strain evidence="6 15">SG160</strain>
        <strain evidence="4 14">T012_N10_C04</strain>
        <strain evidence="2 10">T012_N16_C08</strain>
        <strain evidence="3 11">T065_N03_C06</strain>
        <strain evidence="5 13">T197_A02_C01</strain>
    </source>
</reference>
<accession>A0A0D6HL83</accession>
<evidence type="ECO:0000313" key="2">
    <source>
        <dbReference type="EMBL" id="CAA4373488.1"/>
    </source>
</evidence>
<proteinExistence type="predicted"/>
<organism evidence="2 10">
    <name type="scientific">Staphylococcus aureus</name>
    <dbReference type="NCBI Taxonomy" id="1280"/>
    <lineage>
        <taxon>Bacteria</taxon>
        <taxon>Bacillati</taxon>
        <taxon>Bacillota</taxon>
        <taxon>Bacilli</taxon>
        <taxon>Bacillales</taxon>
        <taxon>Staphylococcaceae</taxon>
        <taxon>Staphylococcus</taxon>
    </lineage>
</organism>
<evidence type="ECO:0000313" key="10">
    <source>
        <dbReference type="Proteomes" id="UP000442696"/>
    </source>
</evidence>
<dbReference type="Proteomes" id="UP000443708">
    <property type="component" value="Unassembled WGS sequence"/>
</dbReference>
<evidence type="ECO:0000313" key="8">
    <source>
        <dbReference type="EMBL" id="SUL35497.1"/>
    </source>
</evidence>
<evidence type="ECO:0000313" key="14">
    <source>
        <dbReference type="Proteomes" id="UP000459702"/>
    </source>
</evidence>
<dbReference type="EMBL" id="CACUNS010000007">
    <property type="protein sequence ID" value="CAA6085194.1"/>
    <property type="molecule type" value="Genomic_DNA"/>
</dbReference>
<gene>
    <name evidence="8" type="ORF">NCTC10702_02312</name>
    <name evidence="1" type="ORF">SAMEA1029528_02405</name>
    <name evidence="2" type="ORF">SAMEA2078260_01405</name>
    <name evidence="4" type="ORF">SAMEA2078588_01514</name>
    <name evidence="5" type="ORF">SAMEA2080344_01484</name>
    <name evidence="3" type="ORF">SAMEA2081063_01254</name>
    <name evidence="6" type="ORF">SAMEA4008575_01537</name>
    <name evidence="7" type="ORF">SAMEA70146418_01985</name>
</gene>
<evidence type="ECO:0000313" key="6">
    <source>
        <dbReference type="EMBL" id="CAC5793498.1"/>
    </source>
</evidence>
<dbReference type="Proteomes" id="UP000442696">
    <property type="component" value="Unassembled WGS sequence"/>
</dbReference>
<evidence type="ECO:0000313" key="16">
    <source>
        <dbReference type="Proteomes" id="UP000507112"/>
    </source>
</evidence>
<evidence type="ECO:0000313" key="9">
    <source>
        <dbReference type="Proteomes" id="UP000254116"/>
    </source>
</evidence>
<dbReference type="EMBL" id="CACTWD010000006">
    <property type="protein sequence ID" value="CAA4680821.1"/>
    <property type="molecule type" value="Genomic_DNA"/>
</dbReference>
<dbReference type="EMBL" id="UHBY01000003">
    <property type="protein sequence ID" value="SUL35497.1"/>
    <property type="molecule type" value="Genomic_DNA"/>
</dbReference>
<dbReference type="Proteomes" id="UP000254116">
    <property type="component" value="Unassembled WGS sequence"/>
</dbReference>
<dbReference type="EMBL" id="CACURZ010000007">
    <property type="protein sequence ID" value="CAA6351760.1"/>
    <property type="molecule type" value="Genomic_DNA"/>
</dbReference>
<dbReference type="InterPro" id="IPR023351">
    <property type="entry name" value="YppE-like_sf"/>
</dbReference>
<evidence type="ECO:0000313" key="12">
    <source>
        <dbReference type="Proteomes" id="UP000443708"/>
    </source>
</evidence>
<evidence type="ECO:0000313" key="7">
    <source>
        <dbReference type="EMBL" id="CAC8223726.1"/>
    </source>
</evidence>
<dbReference type="Proteomes" id="UP000459586">
    <property type="component" value="Unassembled WGS sequence"/>
</dbReference>
<dbReference type="Proteomes" id="UP000443506">
    <property type="component" value="Unassembled WGS sequence"/>
</dbReference>
<evidence type="ECO:0000313" key="11">
    <source>
        <dbReference type="Proteomes" id="UP000443506"/>
    </source>
</evidence>